<dbReference type="Proteomes" id="UP001163823">
    <property type="component" value="Chromosome 10"/>
</dbReference>
<dbReference type="AlphaFoldDB" id="A0AAD7L743"/>
<evidence type="ECO:0000313" key="3">
    <source>
        <dbReference type="Proteomes" id="UP001163823"/>
    </source>
</evidence>
<keyword evidence="1" id="KW-1133">Transmembrane helix</keyword>
<comment type="caution">
    <text evidence="2">The sequence shown here is derived from an EMBL/GenBank/DDBJ whole genome shotgun (WGS) entry which is preliminary data.</text>
</comment>
<organism evidence="2 3">
    <name type="scientific">Quillaja saponaria</name>
    <name type="common">Soap bark tree</name>
    <dbReference type="NCBI Taxonomy" id="32244"/>
    <lineage>
        <taxon>Eukaryota</taxon>
        <taxon>Viridiplantae</taxon>
        <taxon>Streptophyta</taxon>
        <taxon>Embryophyta</taxon>
        <taxon>Tracheophyta</taxon>
        <taxon>Spermatophyta</taxon>
        <taxon>Magnoliopsida</taxon>
        <taxon>eudicotyledons</taxon>
        <taxon>Gunneridae</taxon>
        <taxon>Pentapetalae</taxon>
        <taxon>rosids</taxon>
        <taxon>fabids</taxon>
        <taxon>Fabales</taxon>
        <taxon>Quillajaceae</taxon>
        <taxon>Quillaja</taxon>
    </lineage>
</organism>
<keyword evidence="1" id="KW-0812">Transmembrane</keyword>
<name>A0AAD7L743_QUISA</name>
<keyword evidence="3" id="KW-1185">Reference proteome</keyword>
<proteinExistence type="predicted"/>
<dbReference type="EMBL" id="JARAOO010000010">
    <property type="protein sequence ID" value="KAJ7952367.1"/>
    <property type="molecule type" value="Genomic_DNA"/>
</dbReference>
<protein>
    <submittedName>
        <fullName evidence="2">Uncharacterized protein</fullName>
    </submittedName>
</protein>
<gene>
    <name evidence="2" type="ORF">O6P43_024225</name>
</gene>
<evidence type="ECO:0000256" key="1">
    <source>
        <dbReference type="SAM" id="Phobius"/>
    </source>
</evidence>
<keyword evidence="1" id="KW-0472">Membrane</keyword>
<dbReference type="KEGG" id="qsa:O6P43_024225"/>
<evidence type="ECO:0000313" key="2">
    <source>
        <dbReference type="EMBL" id="KAJ7952367.1"/>
    </source>
</evidence>
<sequence length="96" mass="10877">MNAGLIILKGTLIILTILTMVRKISTNMAAVRVLSIVVHIDANTGHQTRRKEKETKRLTEHDETNMGSWMSWTLSTYNSSSVSTGSYLTYLFSFFF</sequence>
<reference evidence="2" key="1">
    <citation type="journal article" date="2023" name="Science">
        <title>Elucidation of the pathway for biosynthesis of saponin adjuvants from the soapbark tree.</title>
        <authorList>
            <person name="Reed J."/>
            <person name="Orme A."/>
            <person name="El-Demerdash A."/>
            <person name="Owen C."/>
            <person name="Martin L.B.B."/>
            <person name="Misra R.C."/>
            <person name="Kikuchi S."/>
            <person name="Rejzek M."/>
            <person name="Martin A.C."/>
            <person name="Harkess A."/>
            <person name="Leebens-Mack J."/>
            <person name="Louveau T."/>
            <person name="Stephenson M.J."/>
            <person name="Osbourn A."/>
        </authorList>
    </citation>
    <scope>NUCLEOTIDE SEQUENCE</scope>
    <source>
        <strain evidence="2">S10</strain>
    </source>
</reference>
<feature type="transmembrane region" description="Helical" evidence="1">
    <location>
        <begin position="6"/>
        <end position="24"/>
    </location>
</feature>
<accession>A0AAD7L743</accession>